<evidence type="ECO:0000313" key="2">
    <source>
        <dbReference type="EMBL" id="EKD18404.1"/>
    </source>
</evidence>
<protein>
    <submittedName>
        <fullName evidence="2">Uncharacterized protein</fullName>
    </submittedName>
</protein>
<proteinExistence type="predicted"/>
<dbReference type="KEGG" id="mbe:MBM_03397"/>
<reference evidence="2 3" key="1">
    <citation type="journal article" date="2012" name="BMC Genomics">
        <title>Sequencing the genome of Marssonina brunnea reveals fungus-poplar co-evolution.</title>
        <authorList>
            <person name="Zhu S."/>
            <person name="Cao Y.-Z."/>
            <person name="Jiang C."/>
            <person name="Tan B.-Y."/>
            <person name="Wang Z."/>
            <person name="Feng S."/>
            <person name="Zhang L."/>
            <person name="Su X.-H."/>
            <person name="Brejova B."/>
            <person name="Vinar T."/>
            <person name="Xu M."/>
            <person name="Wang M.-X."/>
            <person name="Zhang S.-G."/>
            <person name="Huang M.-R."/>
            <person name="Wu R."/>
            <person name="Zhou Y."/>
        </authorList>
    </citation>
    <scope>NUCLEOTIDE SEQUENCE [LARGE SCALE GENOMIC DNA]</scope>
    <source>
        <strain evidence="2 3">MB_m1</strain>
    </source>
</reference>
<dbReference type="AlphaFoldDB" id="K1XZW2"/>
<gene>
    <name evidence="2" type="ORF">MBM_03397</name>
</gene>
<evidence type="ECO:0000256" key="1">
    <source>
        <dbReference type="SAM" id="MobiDB-lite"/>
    </source>
</evidence>
<accession>K1XZW2</accession>
<evidence type="ECO:0000313" key="3">
    <source>
        <dbReference type="Proteomes" id="UP000006753"/>
    </source>
</evidence>
<dbReference type="InParanoid" id="K1XZW2"/>
<dbReference type="HOGENOM" id="CLU_909363_0_0_1"/>
<dbReference type="EMBL" id="JH921433">
    <property type="protein sequence ID" value="EKD18404.1"/>
    <property type="molecule type" value="Genomic_DNA"/>
</dbReference>
<sequence length="306" mass="33500">MSCHGVGIGTIMDPKLKAQGKFRTRLLFGSKLRVYRWSLLEGRGRSYLLTFAHLPVMRPLLVGGLCVFLYNNHHFVFDDLKRTAKAEGWAVPADCATWEEALSQDSTTQQAKRLVDSFEQPVEVFGAKTKLSHEAARLAVKQYAQRNERMHSEVGLLQSIDKDLEDLPTILPAANLGSQEPAWREIIAYYGNECFGTQDAVSAVGEDSTDEPGKETSSDESVEEASTSQEDVDTTIPLGDLALGNSYDDDDNIQLGGGTLPKHGAATPHPDEPFPKNAKVNDGTALLKFGSKVDASIATGIKNYWN</sequence>
<dbReference type="Proteomes" id="UP000006753">
    <property type="component" value="Unassembled WGS sequence"/>
</dbReference>
<keyword evidence="3" id="KW-1185">Reference proteome</keyword>
<feature type="region of interest" description="Disordered" evidence="1">
    <location>
        <begin position="202"/>
        <end position="278"/>
    </location>
</feature>
<organism evidence="2 3">
    <name type="scientific">Marssonina brunnea f. sp. multigermtubi (strain MB_m1)</name>
    <name type="common">Marssonina leaf spot fungus</name>
    <dbReference type="NCBI Taxonomy" id="1072389"/>
    <lineage>
        <taxon>Eukaryota</taxon>
        <taxon>Fungi</taxon>
        <taxon>Dikarya</taxon>
        <taxon>Ascomycota</taxon>
        <taxon>Pezizomycotina</taxon>
        <taxon>Leotiomycetes</taxon>
        <taxon>Helotiales</taxon>
        <taxon>Drepanopezizaceae</taxon>
        <taxon>Drepanopeziza</taxon>
    </lineage>
</organism>
<name>K1XZW2_MARBU</name>